<sequence>MEPLSLARSVLAIPELLDHTIDFLSGSLEDLHSCALVSKSWVSRTQFHIFRKIFLLPTYYDDNIKLLCLLTKTLEASPHLAQCIRHLSVSLHIELLENIAKMIHTLPRLEELYVQCTYEQYSSRADLETKFLVQSLLRLPTIRGVELEGPFNSMSVIHTYFDNCTQNIQSLGLWHVHVDSAGPEETSGADPPISGLGASKIQLARIVFPLESSQILDAWISGPHYPFGFHHLQRIHIAAKRWRLFQSFLAPCTVSIEYLKLLHFSDHSSLDLNGFTKLTWLDIEVDEDWHPSDLLAVLERLPPNNCLETIRLFKYSVSAEDETTFRDFDATITALDVMHSLRRLEIDIAVLRPELDITTFRSYFPTLASKDYLFTHLSPKYISGSDTDSGETIESDPEVWMGDEDWW</sequence>
<organism evidence="1 2">
    <name type="scientific">Mycena sanguinolenta</name>
    <dbReference type="NCBI Taxonomy" id="230812"/>
    <lineage>
        <taxon>Eukaryota</taxon>
        <taxon>Fungi</taxon>
        <taxon>Dikarya</taxon>
        <taxon>Basidiomycota</taxon>
        <taxon>Agaricomycotina</taxon>
        <taxon>Agaricomycetes</taxon>
        <taxon>Agaricomycetidae</taxon>
        <taxon>Agaricales</taxon>
        <taxon>Marasmiineae</taxon>
        <taxon>Mycenaceae</taxon>
        <taxon>Mycena</taxon>
    </lineage>
</organism>
<dbReference type="EMBL" id="JACAZH010000002">
    <property type="protein sequence ID" value="KAF7374629.1"/>
    <property type="molecule type" value="Genomic_DNA"/>
</dbReference>
<dbReference type="Proteomes" id="UP000623467">
    <property type="component" value="Unassembled WGS sequence"/>
</dbReference>
<gene>
    <name evidence="1" type="ORF">MSAN_00347700</name>
</gene>
<dbReference type="AlphaFoldDB" id="A0A8H6ZC98"/>
<evidence type="ECO:0000313" key="1">
    <source>
        <dbReference type="EMBL" id="KAF7374629.1"/>
    </source>
</evidence>
<reference evidence="1" key="1">
    <citation type="submission" date="2020-05" db="EMBL/GenBank/DDBJ databases">
        <title>Mycena genomes resolve the evolution of fungal bioluminescence.</title>
        <authorList>
            <person name="Tsai I.J."/>
        </authorList>
    </citation>
    <scope>NUCLEOTIDE SEQUENCE</scope>
    <source>
        <strain evidence="1">160909Yilan</strain>
    </source>
</reference>
<dbReference type="OrthoDB" id="2788229at2759"/>
<proteinExistence type="predicted"/>
<keyword evidence="2" id="KW-1185">Reference proteome</keyword>
<name>A0A8H6ZC98_9AGAR</name>
<dbReference type="SUPFAM" id="SSF52047">
    <property type="entry name" value="RNI-like"/>
    <property type="match status" value="1"/>
</dbReference>
<comment type="caution">
    <text evidence="1">The sequence shown here is derived from an EMBL/GenBank/DDBJ whole genome shotgun (WGS) entry which is preliminary data.</text>
</comment>
<evidence type="ECO:0000313" key="2">
    <source>
        <dbReference type="Proteomes" id="UP000623467"/>
    </source>
</evidence>
<protein>
    <submittedName>
        <fullName evidence="1">Uncharacterized protein</fullName>
    </submittedName>
</protein>
<accession>A0A8H6ZC98</accession>